<evidence type="ECO:0000313" key="2">
    <source>
        <dbReference type="Proteomes" id="UP000052232"/>
    </source>
</evidence>
<accession>A0A0J7XIJ2</accession>
<gene>
    <name evidence="1" type="ORF">V473_23275</name>
</gene>
<keyword evidence="2" id="KW-1185">Reference proteome</keyword>
<dbReference type="EMBL" id="JACT01000009">
    <property type="protein sequence ID" value="KMS51557.1"/>
    <property type="molecule type" value="Genomic_DNA"/>
</dbReference>
<reference evidence="1 2" key="1">
    <citation type="journal article" date="2015" name="G3 (Bethesda)">
        <title>Insights into Ongoing Evolution of the Hexachlorocyclohexane Catabolic Pathway from Comparative Genomics of Ten Sphingomonadaceae Strains.</title>
        <authorList>
            <person name="Pearce S.L."/>
            <person name="Oakeshott J.G."/>
            <person name="Pandey G."/>
        </authorList>
    </citation>
    <scope>NUCLEOTIDE SEQUENCE [LARGE SCALE GENOMIC DNA]</scope>
    <source>
        <strain evidence="1 2">LL01</strain>
    </source>
</reference>
<organism evidence="1 2">
    <name type="scientific">Sphingobium cupriresistens LL01</name>
    <dbReference type="NCBI Taxonomy" id="1420583"/>
    <lineage>
        <taxon>Bacteria</taxon>
        <taxon>Pseudomonadati</taxon>
        <taxon>Pseudomonadota</taxon>
        <taxon>Alphaproteobacteria</taxon>
        <taxon>Sphingomonadales</taxon>
        <taxon>Sphingomonadaceae</taxon>
        <taxon>Sphingobium</taxon>
    </lineage>
</organism>
<sequence length="100" mass="10906">MTMSGGTGPLWTQDQAIAYEAALEAINDVIAGYSEQIALEQERPAPNTSRIEWLEMRTDQATAIMHSLNVTDTENVRQVLSEYSAIVRARDAAEAVPLAA</sequence>
<name>A0A0J7XIJ2_9SPHN</name>
<protein>
    <submittedName>
        <fullName evidence="1">Uncharacterized protein</fullName>
    </submittedName>
</protein>
<evidence type="ECO:0000313" key="1">
    <source>
        <dbReference type="EMBL" id="KMS51557.1"/>
    </source>
</evidence>
<dbReference type="PATRIC" id="fig|1420583.3.peg.4465"/>
<dbReference type="STRING" id="1420583.V473_23275"/>
<dbReference type="Proteomes" id="UP000052232">
    <property type="component" value="Unassembled WGS sequence"/>
</dbReference>
<proteinExistence type="predicted"/>
<dbReference type="AlphaFoldDB" id="A0A0J7XIJ2"/>
<comment type="caution">
    <text evidence="1">The sequence shown here is derived from an EMBL/GenBank/DDBJ whole genome shotgun (WGS) entry which is preliminary data.</text>
</comment>